<dbReference type="Proteomes" id="UP001299608">
    <property type="component" value="Unassembled WGS sequence"/>
</dbReference>
<evidence type="ECO:0000313" key="4">
    <source>
        <dbReference type="EMBL" id="NSJ50240.1"/>
    </source>
</evidence>
<feature type="region of interest" description="Disordered" evidence="1">
    <location>
        <begin position="48"/>
        <end position="87"/>
    </location>
</feature>
<dbReference type="Proteomes" id="UP000669239">
    <property type="component" value="Unassembled WGS sequence"/>
</dbReference>
<reference evidence="3" key="3">
    <citation type="submission" date="2022-01" db="EMBL/GenBank/DDBJ databases">
        <title>Collection of gut derived symbiotic bacterial strains cultured from healthy donors.</title>
        <authorList>
            <person name="Lin H."/>
            <person name="Kohout C."/>
            <person name="Waligurski E."/>
            <person name="Pamer E.G."/>
        </authorList>
    </citation>
    <scope>NUCLEOTIDE SEQUENCE</scope>
    <source>
        <strain evidence="3">DFI.6.55</strain>
    </source>
</reference>
<keyword evidence="2" id="KW-0812">Transmembrane</keyword>
<reference evidence="4" key="2">
    <citation type="submission" date="2020-02" db="EMBL/GenBank/DDBJ databases">
        <authorList>
            <person name="Littmann E."/>
            <person name="Sorbara M."/>
        </authorList>
    </citation>
    <scope>NUCLEOTIDE SEQUENCE</scope>
    <source>
        <strain evidence="4">MSK.1.17</strain>
    </source>
</reference>
<feature type="compositionally biased region" description="Gly residues" evidence="1">
    <location>
        <begin position="327"/>
        <end position="340"/>
    </location>
</feature>
<feature type="compositionally biased region" description="Acidic residues" evidence="1">
    <location>
        <begin position="264"/>
        <end position="279"/>
    </location>
</feature>
<sequence>MRQNRRRTRSRRSDADKIKYIRMAAIPLAVVIVLVIIIMVMDKKPDGKEAAATPGTGISTDSNASGADISISGDGTEARDADVEPDNSQYTTDFSHYELAKDAVPQVNLLISEYFQAKIDQDAEKLYVLFGKSADEGLQARREELKSEAVYIEDYQDIVCYTKPGLTADSYVVYVTYEVKFRRVDTLAPGLMWCYVLKDDSGNYIIRENVVGDEADYVAKQNQSEDVRLLSKQVNERLRQAIESDTLLAGIYGDLRNGAVVSSSEEEGQDSMVSLEDDGAGSQGADESGALAPENSAGAAGGSAQGSDASGEHAAGAASSDQASGQDGAGSGSQGSGNPGAGQADASQGQDGAPETTGGSEVKIE</sequence>
<feature type="region of interest" description="Disordered" evidence="1">
    <location>
        <begin position="260"/>
        <end position="365"/>
    </location>
</feature>
<keyword evidence="2" id="KW-0472">Membrane</keyword>
<evidence type="ECO:0000313" key="6">
    <source>
        <dbReference type="Proteomes" id="UP001299608"/>
    </source>
</evidence>
<gene>
    <name evidence="4" type="ORF">G5B36_16250</name>
    <name evidence="3" type="ORF">L0N08_27260</name>
</gene>
<feature type="transmembrane region" description="Helical" evidence="2">
    <location>
        <begin position="20"/>
        <end position="41"/>
    </location>
</feature>
<keyword evidence="2" id="KW-1133">Transmembrane helix</keyword>
<accession>A0AAW5C4S3</accession>
<evidence type="ECO:0000256" key="2">
    <source>
        <dbReference type="SAM" id="Phobius"/>
    </source>
</evidence>
<reference evidence="4 5" key="1">
    <citation type="journal article" date="2020" name="Cell Host Microbe">
        <title>Functional and Genomic Variation between Human-Derived Isolates of Lachnospiraceae Reveals Inter- and Intra-Species Diversity.</title>
        <authorList>
            <person name="Sorbara M.T."/>
            <person name="Littmann E.R."/>
            <person name="Fontana E."/>
            <person name="Moody T.U."/>
            <person name="Kohout C.E."/>
            <person name="Gjonbalaj M."/>
            <person name="Eaton V."/>
            <person name="Seok R."/>
            <person name="Leiner I.M."/>
            <person name="Pamer E.G."/>
        </authorList>
    </citation>
    <scope>NUCLEOTIDE SEQUENCE [LARGE SCALE GENOMIC DNA]</scope>
    <source>
        <strain evidence="4 5">MSK.1.17</strain>
    </source>
</reference>
<proteinExistence type="predicted"/>
<feature type="compositionally biased region" description="Low complexity" evidence="1">
    <location>
        <begin position="305"/>
        <end position="326"/>
    </location>
</feature>
<keyword evidence="5" id="KW-1185">Reference proteome</keyword>
<feature type="compositionally biased region" description="Polar residues" evidence="1">
    <location>
        <begin position="56"/>
        <end position="65"/>
    </location>
</feature>
<protein>
    <submittedName>
        <fullName evidence="3">Uncharacterized protein</fullName>
    </submittedName>
</protein>
<name>A0AAW5C4S3_9FIRM</name>
<comment type="caution">
    <text evidence="3">The sequence shown here is derived from an EMBL/GenBank/DDBJ whole genome shotgun (WGS) entry which is preliminary data.</text>
</comment>
<evidence type="ECO:0000313" key="5">
    <source>
        <dbReference type="Proteomes" id="UP000669239"/>
    </source>
</evidence>
<dbReference type="RefSeq" id="WP_165642503.1">
    <property type="nucleotide sequence ID" value="NZ_JAAITT010000023.1"/>
</dbReference>
<dbReference type="EMBL" id="JAAITT010000023">
    <property type="protein sequence ID" value="NSJ50240.1"/>
    <property type="molecule type" value="Genomic_DNA"/>
</dbReference>
<organism evidence="3 6">
    <name type="scientific">Enterocloster aldenensis</name>
    <dbReference type="NCBI Taxonomy" id="358742"/>
    <lineage>
        <taxon>Bacteria</taxon>
        <taxon>Bacillati</taxon>
        <taxon>Bacillota</taxon>
        <taxon>Clostridia</taxon>
        <taxon>Lachnospirales</taxon>
        <taxon>Lachnospiraceae</taxon>
        <taxon>Enterocloster</taxon>
    </lineage>
</organism>
<evidence type="ECO:0000313" key="3">
    <source>
        <dbReference type="EMBL" id="MCG4749117.1"/>
    </source>
</evidence>
<dbReference type="AlphaFoldDB" id="A0AAW5C4S3"/>
<dbReference type="EMBL" id="JAKNGE010000052">
    <property type="protein sequence ID" value="MCG4749117.1"/>
    <property type="molecule type" value="Genomic_DNA"/>
</dbReference>
<evidence type="ECO:0000256" key="1">
    <source>
        <dbReference type="SAM" id="MobiDB-lite"/>
    </source>
</evidence>